<name>A0A2K0XCX1_9BACT</name>
<dbReference type="InterPro" id="IPR029024">
    <property type="entry name" value="TerB-like"/>
</dbReference>
<dbReference type="Gene3D" id="1.10.3680.10">
    <property type="entry name" value="TerB-like"/>
    <property type="match status" value="1"/>
</dbReference>
<organism evidence="1 2">
    <name type="scientific">Hoylesella timonensis</name>
    <dbReference type="NCBI Taxonomy" id="386414"/>
    <lineage>
        <taxon>Bacteria</taxon>
        <taxon>Pseudomonadati</taxon>
        <taxon>Bacteroidota</taxon>
        <taxon>Bacteroidia</taxon>
        <taxon>Bacteroidales</taxon>
        <taxon>Prevotellaceae</taxon>
        <taxon>Hoylesella</taxon>
    </lineage>
</organism>
<dbReference type="Proteomes" id="UP000236634">
    <property type="component" value="Unassembled WGS sequence"/>
</dbReference>
<dbReference type="AlphaFoldDB" id="A0A2K0XCX1"/>
<accession>A0A2K0XCX1</accession>
<reference evidence="1 2" key="1">
    <citation type="submission" date="2017-03" db="EMBL/GenBank/DDBJ databases">
        <authorList>
            <person name="Afonso C.L."/>
            <person name="Miller P.J."/>
            <person name="Scott M.A."/>
            <person name="Spackman E."/>
            <person name="Goraichik I."/>
            <person name="Dimitrov K.M."/>
            <person name="Suarez D.L."/>
            <person name="Swayne D.E."/>
        </authorList>
    </citation>
    <scope>NUCLEOTIDE SEQUENCE [LARGE SCALE GENOMIC DNA]</scope>
    <source>
        <strain evidence="1 2">DNF00076</strain>
    </source>
</reference>
<sequence length="116" mass="13379">MDEMYLSMFSENQKLSIMSVLLEIIYGDGKVDYREVSFFNTLSKELGLGDDAIDKIKRKSVLLSLLDIKSFTTEQKKQLAMLMDKTIKIDEDININEVVIYEVVISFCHIDIPFQS</sequence>
<evidence type="ECO:0000313" key="2">
    <source>
        <dbReference type="Proteomes" id="UP000236634"/>
    </source>
</evidence>
<evidence type="ECO:0000313" key="1">
    <source>
        <dbReference type="EMBL" id="PNP92359.1"/>
    </source>
</evidence>
<dbReference type="EMBL" id="NBAX01000011">
    <property type="protein sequence ID" value="PNP92359.1"/>
    <property type="molecule type" value="Genomic_DNA"/>
</dbReference>
<gene>
    <name evidence="1" type="ORF">BFS16_11020</name>
</gene>
<dbReference type="RefSeq" id="WP_103004001.1">
    <property type="nucleotide sequence ID" value="NZ_NBAX01000011.1"/>
</dbReference>
<evidence type="ECO:0008006" key="3">
    <source>
        <dbReference type="Google" id="ProtNLM"/>
    </source>
</evidence>
<proteinExistence type="predicted"/>
<protein>
    <recommendedName>
        <fullName evidence="3">TerB family tellurite resistance protein</fullName>
    </recommendedName>
</protein>
<comment type="caution">
    <text evidence="1">The sequence shown here is derived from an EMBL/GenBank/DDBJ whole genome shotgun (WGS) entry which is preliminary data.</text>
</comment>
<dbReference type="SUPFAM" id="SSF158682">
    <property type="entry name" value="TerB-like"/>
    <property type="match status" value="1"/>
</dbReference>